<dbReference type="GO" id="GO:0006351">
    <property type="term" value="P:DNA-templated transcription"/>
    <property type="evidence" value="ECO:0007669"/>
    <property type="project" value="TreeGrafter"/>
</dbReference>
<dbReference type="PRINTS" id="PR00039">
    <property type="entry name" value="HTHLYSR"/>
</dbReference>
<organism evidence="6 7">
    <name type="scientific">Roseibium marinum</name>
    <dbReference type="NCBI Taxonomy" id="281252"/>
    <lineage>
        <taxon>Bacteria</taxon>
        <taxon>Pseudomonadati</taxon>
        <taxon>Pseudomonadota</taxon>
        <taxon>Alphaproteobacteria</taxon>
        <taxon>Hyphomicrobiales</taxon>
        <taxon>Stappiaceae</taxon>
        <taxon>Roseibium</taxon>
    </lineage>
</organism>
<protein>
    <submittedName>
        <fullName evidence="6">DNA-binding transcriptional LysR family regulator</fullName>
    </submittedName>
</protein>
<reference evidence="6 7" key="1">
    <citation type="submission" date="2018-01" db="EMBL/GenBank/DDBJ databases">
        <title>Genomic Encyclopedia of Archaeal and Bacterial Type Strains, Phase II (KMG-II): from individual species to whole genera.</title>
        <authorList>
            <person name="Goeker M."/>
        </authorList>
    </citation>
    <scope>NUCLEOTIDE SEQUENCE [LARGE SCALE GENOMIC DNA]</scope>
    <source>
        <strain evidence="6 7">DSM 17023</strain>
    </source>
</reference>
<accession>A0A2S3UK67</accession>
<evidence type="ECO:0000313" key="7">
    <source>
        <dbReference type="Proteomes" id="UP000236959"/>
    </source>
</evidence>
<dbReference type="InterPro" id="IPR005119">
    <property type="entry name" value="LysR_subst-bd"/>
</dbReference>
<keyword evidence="4" id="KW-0804">Transcription</keyword>
<dbReference type="PANTHER" id="PTHR30537:SF35">
    <property type="entry name" value="TRANSCRIPTIONAL REGULATORY PROTEIN"/>
    <property type="match status" value="1"/>
</dbReference>
<dbReference type="Pfam" id="PF03466">
    <property type="entry name" value="LysR_substrate"/>
    <property type="match status" value="1"/>
</dbReference>
<evidence type="ECO:0000256" key="3">
    <source>
        <dbReference type="ARBA" id="ARBA00023125"/>
    </source>
</evidence>
<dbReference type="GO" id="GO:0043565">
    <property type="term" value="F:sequence-specific DNA binding"/>
    <property type="evidence" value="ECO:0007669"/>
    <property type="project" value="TreeGrafter"/>
</dbReference>
<comment type="caution">
    <text evidence="6">The sequence shown here is derived from an EMBL/GenBank/DDBJ whole genome shotgun (WGS) entry which is preliminary data.</text>
</comment>
<keyword evidence="3 6" id="KW-0238">DNA-binding</keyword>
<dbReference type="Gene3D" id="1.10.10.10">
    <property type="entry name" value="Winged helix-like DNA-binding domain superfamily/Winged helix DNA-binding domain"/>
    <property type="match status" value="1"/>
</dbReference>
<dbReference type="InterPro" id="IPR058163">
    <property type="entry name" value="LysR-type_TF_proteobact-type"/>
</dbReference>
<feature type="domain" description="HTH lysR-type" evidence="5">
    <location>
        <begin position="1"/>
        <end position="59"/>
    </location>
</feature>
<dbReference type="RefSeq" id="WP_103225433.1">
    <property type="nucleotide sequence ID" value="NZ_PPCN01000019.1"/>
</dbReference>
<comment type="similarity">
    <text evidence="1">Belongs to the LysR transcriptional regulatory family.</text>
</comment>
<keyword evidence="7" id="KW-1185">Reference proteome</keyword>
<dbReference type="SUPFAM" id="SSF53850">
    <property type="entry name" value="Periplasmic binding protein-like II"/>
    <property type="match status" value="1"/>
</dbReference>
<dbReference type="SUPFAM" id="SSF46785">
    <property type="entry name" value="Winged helix' DNA-binding domain"/>
    <property type="match status" value="1"/>
</dbReference>
<dbReference type="PANTHER" id="PTHR30537">
    <property type="entry name" value="HTH-TYPE TRANSCRIPTIONAL REGULATOR"/>
    <property type="match status" value="1"/>
</dbReference>
<dbReference type="Pfam" id="PF00126">
    <property type="entry name" value="HTH_1"/>
    <property type="match status" value="1"/>
</dbReference>
<dbReference type="EMBL" id="PPCN01000019">
    <property type="protein sequence ID" value="POF27973.1"/>
    <property type="molecule type" value="Genomic_DNA"/>
</dbReference>
<dbReference type="CDD" id="cd08422">
    <property type="entry name" value="PBP2_CrgA_like"/>
    <property type="match status" value="1"/>
</dbReference>
<dbReference type="InterPro" id="IPR036388">
    <property type="entry name" value="WH-like_DNA-bd_sf"/>
</dbReference>
<dbReference type="PROSITE" id="PS50931">
    <property type="entry name" value="HTH_LYSR"/>
    <property type="match status" value="1"/>
</dbReference>
<evidence type="ECO:0000256" key="4">
    <source>
        <dbReference type="ARBA" id="ARBA00023163"/>
    </source>
</evidence>
<dbReference type="OrthoDB" id="9813056at2"/>
<dbReference type="GO" id="GO:0003700">
    <property type="term" value="F:DNA-binding transcription factor activity"/>
    <property type="evidence" value="ECO:0007669"/>
    <property type="project" value="InterPro"/>
</dbReference>
<dbReference type="InterPro" id="IPR036390">
    <property type="entry name" value="WH_DNA-bd_sf"/>
</dbReference>
<evidence type="ECO:0000259" key="5">
    <source>
        <dbReference type="PROSITE" id="PS50931"/>
    </source>
</evidence>
<name>A0A2S3UK67_9HYPH</name>
<evidence type="ECO:0000313" key="6">
    <source>
        <dbReference type="EMBL" id="POF27973.1"/>
    </source>
</evidence>
<keyword evidence="2" id="KW-0805">Transcription regulation</keyword>
<dbReference type="Gene3D" id="3.40.190.290">
    <property type="match status" value="1"/>
</dbReference>
<evidence type="ECO:0000256" key="2">
    <source>
        <dbReference type="ARBA" id="ARBA00023015"/>
    </source>
</evidence>
<proteinExistence type="inferred from homology"/>
<sequence>MTLLIDIKAFLTSARVHGFSSAARELRTTPSVISKRVGRLEEEIGIKLFRRTTRALTLTPEGESLQPRLQELVAQLDDVLFNHDRSGIRGALRIRSTTTMGTAFVGAAVNRFQAVHPGITIELLLIDRPVNPLEEDFDISFGALPQSFGGVIEKPMCPYPRVLVAAPGYLDKHGRPQKPADIVNHDCLVFVPVGHTWTFSSPSGAISVDIHPHYTVNDSRILVDAAINGLGLAIVPDFLAREPLEDGQLVKVMPDYPVIPIWFKAMVPRHKALRPEVVALIEHIQKESETAPWV</sequence>
<dbReference type="AlphaFoldDB" id="A0A2S3UK67"/>
<evidence type="ECO:0000256" key="1">
    <source>
        <dbReference type="ARBA" id="ARBA00009437"/>
    </source>
</evidence>
<gene>
    <name evidence="6" type="ORF">CLV41_11954</name>
</gene>
<dbReference type="InterPro" id="IPR000847">
    <property type="entry name" value="LysR_HTH_N"/>
</dbReference>
<dbReference type="Proteomes" id="UP000236959">
    <property type="component" value="Unassembled WGS sequence"/>
</dbReference>